<dbReference type="InterPro" id="IPR045736">
    <property type="entry name" value="START_2"/>
</dbReference>
<comment type="caution">
    <text evidence="2">The sequence shown here is derived from an EMBL/GenBank/DDBJ whole genome shotgun (WGS) entry which is preliminary data.</text>
</comment>
<dbReference type="EMBL" id="VSSQ01003595">
    <property type="protein sequence ID" value="MPM21463.1"/>
    <property type="molecule type" value="Genomic_DNA"/>
</dbReference>
<organism evidence="2">
    <name type="scientific">bioreactor metagenome</name>
    <dbReference type="NCBI Taxonomy" id="1076179"/>
    <lineage>
        <taxon>unclassified sequences</taxon>
        <taxon>metagenomes</taxon>
        <taxon>ecological metagenomes</taxon>
    </lineage>
</organism>
<proteinExistence type="predicted"/>
<reference evidence="2" key="1">
    <citation type="submission" date="2019-08" db="EMBL/GenBank/DDBJ databases">
        <authorList>
            <person name="Kucharzyk K."/>
            <person name="Murdoch R.W."/>
            <person name="Higgins S."/>
            <person name="Loffler F."/>
        </authorList>
    </citation>
    <scope>NUCLEOTIDE SEQUENCE</scope>
</reference>
<name>A0A644Y4I7_9ZZZZ</name>
<sequence>MKKKKFKIEYPLSNASATILWNSIGTVHGLSEWFADDVSSGDDEFIFKWDGHEQKANLLHFKSNSYIRFQWDEDKGSEAFFEMKIVTSELSNDIMLIVTDYAEKSEVDDAILLWNKQVEILKRITGM</sequence>
<dbReference type="AlphaFoldDB" id="A0A644Y4I7"/>
<evidence type="ECO:0000259" key="1">
    <source>
        <dbReference type="Pfam" id="PF19569"/>
    </source>
</evidence>
<dbReference type="SUPFAM" id="SSF55961">
    <property type="entry name" value="Bet v1-like"/>
    <property type="match status" value="1"/>
</dbReference>
<dbReference type="Gene3D" id="3.30.530.20">
    <property type="match status" value="1"/>
</dbReference>
<accession>A0A644Y4I7</accession>
<protein>
    <recommendedName>
        <fullName evidence="1">START-like domain-containing protein</fullName>
    </recommendedName>
</protein>
<evidence type="ECO:0000313" key="2">
    <source>
        <dbReference type="EMBL" id="MPM21463.1"/>
    </source>
</evidence>
<dbReference type="InterPro" id="IPR023393">
    <property type="entry name" value="START-like_dom_sf"/>
</dbReference>
<gene>
    <name evidence="2" type="ORF">SDC9_67907</name>
</gene>
<dbReference type="Pfam" id="PF19569">
    <property type="entry name" value="START_2"/>
    <property type="match status" value="1"/>
</dbReference>
<feature type="domain" description="START-like" evidence="1">
    <location>
        <begin position="2"/>
        <end position="126"/>
    </location>
</feature>